<evidence type="ECO:0000256" key="4">
    <source>
        <dbReference type="ARBA" id="ARBA00022989"/>
    </source>
</evidence>
<comment type="subcellular location">
    <subcellularLocation>
        <location evidence="1">Membrane</location>
        <topology evidence="1">Multi-pass membrane protein</topology>
    </subcellularLocation>
</comment>
<organism evidence="7 8">
    <name type="scientific">Candidatus Marimicrobium litorale</name>
    <dbReference type="NCBI Taxonomy" id="2518991"/>
    <lineage>
        <taxon>Bacteria</taxon>
        <taxon>Pseudomonadati</taxon>
        <taxon>Pseudomonadota</taxon>
        <taxon>Gammaproteobacteria</taxon>
        <taxon>Cellvibrionales</taxon>
        <taxon>Halieaceae</taxon>
        <taxon>Marimicrobium</taxon>
    </lineage>
</organism>
<evidence type="ECO:0000256" key="2">
    <source>
        <dbReference type="ARBA" id="ARBA00007375"/>
    </source>
</evidence>
<feature type="transmembrane region" description="Helical" evidence="6">
    <location>
        <begin position="6"/>
        <end position="26"/>
    </location>
</feature>
<feature type="transmembrane region" description="Helical" evidence="6">
    <location>
        <begin position="38"/>
        <end position="56"/>
    </location>
</feature>
<protein>
    <submittedName>
        <fullName evidence="7">Lysoplasmalogenase</fullName>
    </submittedName>
</protein>
<feature type="transmembrane region" description="Helical" evidence="6">
    <location>
        <begin position="199"/>
        <end position="220"/>
    </location>
</feature>
<name>A0ABT3T711_9GAMM</name>
<reference evidence="7" key="1">
    <citation type="submission" date="2019-02" db="EMBL/GenBank/DDBJ databases">
        <authorList>
            <person name="Li S.-H."/>
        </authorList>
    </citation>
    <scope>NUCLEOTIDE SEQUENCE</scope>
    <source>
        <strain evidence="7">IMCC11814</strain>
    </source>
</reference>
<dbReference type="InterPro" id="IPR012506">
    <property type="entry name" value="TMEM86B-like"/>
</dbReference>
<evidence type="ECO:0000313" key="8">
    <source>
        <dbReference type="Proteomes" id="UP001143304"/>
    </source>
</evidence>
<gene>
    <name evidence="7" type="ORF">EYC82_07845</name>
</gene>
<keyword evidence="8" id="KW-1185">Reference proteome</keyword>
<keyword evidence="5 6" id="KW-0472">Membrane</keyword>
<evidence type="ECO:0000313" key="7">
    <source>
        <dbReference type="EMBL" id="MCX2977264.1"/>
    </source>
</evidence>
<proteinExistence type="inferred from homology"/>
<feature type="transmembrane region" description="Helical" evidence="6">
    <location>
        <begin position="88"/>
        <end position="107"/>
    </location>
</feature>
<keyword evidence="3 6" id="KW-0812">Transmembrane</keyword>
<dbReference type="Proteomes" id="UP001143304">
    <property type="component" value="Unassembled WGS sequence"/>
</dbReference>
<evidence type="ECO:0000256" key="6">
    <source>
        <dbReference type="SAM" id="Phobius"/>
    </source>
</evidence>
<feature type="transmembrane region" description="Helical" evidence="6">
    <location>
        <begin position="146"/>
        <end position="179"/>
    </location>
</feature>
<dbReference type="PANTHER" id="PTHR31885:SF6">
    <property type="entry name" value="GH04784P"/>
    <property type="match status" value="1"/>
</dbReference>
<feature type="transmembrane region" description="Helical" evidence="6">
    <location>
        <begin position="113"/>
        <end position="134"/>
    </location>
</feature>
<evidence type="ECO:0000256" key="1">
    <source>
        <dbReference type="ARBA" id="ARBA00004141"/>
    </source>
</evidence>
<accession>A0ABT3T711</accession>
<comment type="caution">
    <text evidence="7">The sequence shown here is derived from an EMBL/GenBank/DDBJ whole genome shotgun (WGS) entry which is preliminary data.</text>
</comment>
<comment type="similarity">
    <text evidence="2">Belongs to the TMEM86 family.</text>
</comment>
<keyword evidence="4 6" id="KW-1133">Transmembrane helix</keyword>
<dbReference type="EMBL" id="SHNO01000001">
    <property type="protein sequence ID" value="MCX2977264.1"/>
    <property type="molecule type" value="Genomic_DNA"/>
</dbReference>
<dbReference type="Pfam" id="PF07947">
    <property type="entry name" value="YhhN"/>
    <property type="match status" value="1"/>
</dbReference>
<dbReference type="PANTHER" id="PTHR31885">
    <property type="entry name" value="GH04784P"/>
    <property type="match status" value="1"/>
</dbReference>
<feature type="transmembrane region" description="Helical" evidence="6">
    <location>
        <begin position="62"/>
        <end position="81"/>
    </location>
</feature>
<evidence type="ECO:0000256" key="5">
    <source>
        <dbReference type="ARBA" id="ARBA00023136"/>
    </source>
</evidence>
<sequence>MPIETLALSSVMSPIALSVIATLALVLSDQRGFRPGRYLCKPLAAIAFVWLAVNLGAEDTAYGNWLLAGLIFCMVGDLFLMPDNERSFLAGLTAFLCGHLLFAVAFLQLPLNITGFVVSAVPVACLLLVVWRWLSPHVESAMKVPVIAYIVVISTMLVCAGFTAGHVIAPVAIVGAWGFALSDLAVARGQFVAPESKASGLWGTPLYFASQMLLAASVALA</sequence>
<dbReference type="RefSeq" id="WP_279248994.1">
    <property type="nucleotide sequence ID" value="NZ_SHNO01000001.1"/>
</dbReference>
<evidence type="ECO:0000256" key="3">
    <source>
        <dbReference type="ARBA" id="ARBA00022692"/>
    </source>
</evidence>